<dbReference type="GO" id="GO:0047545">
    <property type="term" value="F:(S)-2-hydroxyglutarate dehydrogenase activity"/>
    <property type="evidence" value="ECO:0007669"/>
    <property type="project" value="TreeGrafter"/>
</dbReference>
<keyword evidence="2" id="KW-0285">Flavoprotein</keyword>
<dbReference type="OrthoDB" id="9801699at2"/>
<evidence type="ECO:0000256" key="4">
    <source>
        <dbReference type="ARBA" id="ARBA00023002"/>
    </source>
</evidence>
<dbReference type="InterPro" id="IPR006076">
    <property type="entry name" value="FAD-dep_OxRdtase"/>
</dbReference>
<dbReference type="PANTHER" id="PTHR43104">
    <property type="entry name" value="L-2-HYDROXYGLUTARATE DEHYDROGENASE, MITOCHONDRIAL"/>
    <property type="match status" value="1"/>
</dbReference>
<comment type="caution">
    <text evidence="7">The sequence shown here is derived from an EMBL/GenBank/DDBJ whole genome shotgun (WGS) entry which is preliminary data.</text>
</comment>
<accession>F3KUS4</accession>
<dbReference type="RefSeq" id="WP_006298283.1">
    <property type="nucleotide sequence ID" value="NZ_AEGR01000064.1"/>
</dbReference>
<reference evidence="7 8" key="1">
    <citation type="journal article" date="2011" name="EMBO J.">
        <title>Structural diversity of bacterial flagellar motors.</title>
        <authorList>
            <person name="Chen S."/>
            <person name="Beeby M."/>
            <person name="Murphy G.E."/>
            <person name="Leadbetter J.R."/>
            <person name="Hendrixson D.R."/>
            <person name="Briegel A."/>
            <person name="Li Z."/>
            <person name="Shi J."/>
            <person name="Tocheva E.I."/>
            <person name="Muller A."/>
            <person name="Dobro M.J."/>
            <person name="Jensen G.J."/>
        </authorList>
    </citation>
    <scope>NUCLEOTIDE SEQUENCE [LARGE SCALE GENOMIC DNA]</scope>
    <source>
        <strain evidence="7 8">ATCC 19624</strain>
    </source>
</reference>
<comment type="similarity">
    <text evidence="5">Belongs to the L2HGDH family.</text>
</comment>
<dbReference type="EMBL" id="AEGR01000064">
    <property type="protein sequence ID" value="EGI76473.1"/>
    <property type="molecule type" value="Genomic_DNA"/>
</dbReference>
<keyword evidence="3" id="KW-0274">FAD</keyword>
<dbReference type="PANTHER" id="PTHR43104:SF4">
    <property type="entry name" value="L-2-HYDROXYGLUTARATE DEHYDROGENASE, MITOCHONDRIAL"/>
    <property type="match status" value="1"/>
</dbReference>
<dbReference type="Pfam" id="PF01266">
    <property type="entry name" value="DAO"/>
    <property type="match status" value="1"/>
</dbReference>
<protein>
    <submittedName>
        <fullName evidence="7">FAD dependent oxidoreductase</fullName>
    </submittedName>
</protein>
<gene>
    <name evidence="7" type="ORF">HGR_11042</name>
</gene>
<evidence type="ECO:0000313" key="7">
    <source>
        <dbReference type="EMBL" id="EGI76473.1"/>
    </source>
</evidence>
<dbReference type="InterPro" id="IPR036188">
    <property type="entry name" value="FAD/NAD-bd_sf"/>
</dbReference>
<evidence type="ECO:0000256" key="3">
    <source>
        <dbReference type="ARBA" id="ARBA00022827"/>
    </source>
</evidence>
<dbReference type="Proteomes" id="UP000016368">
    <property type="component" value="Unassembled WGS sequence"/>
</dbReference>
<organism evidence="7 8">
    <name type="scientific">Hylemonella gracilis ATCC 19624</name>
    <dbReference type="NCBI Taxonomy" id="887062"/>
    <lineage>
        <taxon>Bacteria</taxon>
        <taxon>Pseudomonadati</taxon>
        <taxon>Pseudomonadota</taxon>
        <taxon>Betaproteobacteria</taxon>
        <taxon>Burkholderiales</taxon>
        <taxon>Comamonadaceae</taxon>
        <taxon>Hylemonella</taxon>
    </lineage>
</organism>
<keyword evidence="4" id="KW-0560">Oxidoreductase</keyword>
<evidence type="ECO:0000313" key="8">
    <source>
        <dbReference type="Proteomes" id="UP000016368"/>
    </source>
</evidence>
<keyword evidence="8" id="KW-1185">Reference proteome</keyword>
<evidence type="ECO:0000256" key="5">
    <source>
        <dbReference type="ARBA" id="ARBA00037941"/>
    </source>
</evidence>
<dbReference type="Gene3D" id="3.30.9.10">
    <property type="entry name" value="D-Amino Acid Oxidase, subunit A, domain 2"/>
    <property type="match status" value="1"/>
</dbReference>
<proteinExistence type="inferred from homology"/>
<dbReference type="SUPFAM" id="SSF51905">
    <property type="entry name" value="FAD/NAD(P)-binding domain"/>
    <property type="match status" value="1"/>
</dbReference>
<dbReference type="AlphaFoldDB" id="F3KUS4"/>
<sequence>MEQSIEQGTEQVAEQVDVVVAGAGVIGLAVARALALSGREVLVLEAASAIGTGTSSRNSEVIHAGLYYPTGTLKARLCVQGRDMLYAYCAERGVSHRRCGKLLVATSEAQLPKLQAIAAQAAANGVHDLQWLSRDEAQALEPALQCVAALHSPSTGIIDSHGLMLALQGDLENAGGQVVFNTPVTRATVMPDGIEIEAVDRASGSSTRLRARTFVNAAGLSAPALARQIQGLNPRHVPTAHYAKGSYFSLAGRAPFSRLIYPMPEGGGLGVHLTLDLGGQARFGPDAEWLSVDTADQIDYTVDPARGESFYAEVRRYWPGLQDGALQPAYSGVRPKISAPDEAAADFVIQGPADHGVPGLVNLLGIESPGLTSCLAMGEWVRQLL</sequence>
<name>F3KUS4_9BURK</name>
<dbReference type="Gene3D" id="3.50.50.60">
    <property type="entry name" value="FAD/NAD(P)-binding domain"/>
    <property type="match status" value="1"/>
</dbReference>
<feature type="domain" description="FAD dependent oxidoreductase" evidence="6">
    <location>
        <begin position="17"/>
        <end position="383"/>
    </location>
</feature>
<dbReference type="STRING" id="887062.HGR_11042"/>
<dbReference type="eggNOG" id="COG0579">
    <property type="taxonomic scope" value="Bacteria"/>
</dbReference>
<evidence type="ECO:0000256" key="2">
    <source>
        <dbReference type="ARBA" id="ARBA00022630"/>
    </source>
</evidence>
<comment type="cofactor">
    <cofactor evidence="1">
        <name>FAD</name>
        <dbReference type="ChEBI" id="CHEBI:57692"/>
    </cofactor>
</comment>
<evidence type="ECO:0000256" key="1">
    <source>
        <dbReference type="ARBA" id="ARBA00001974"/>
    </source>
</evidence>
<evidence type="ECO:0000259" key="6">
    <source>
        <dbReference type="Pfam" id="PF01266"/>
    </source>
</evidence>